<protein>
    <submittedName>
        <fullName evidence="2">GNAT family N-acetyltransferase</fullName>
    </submittedName>
</protein>
<proteinExistence type="predicted"/>
<keyword evidence="3" id="KW-1185">Reference proteome</keyword>
<accession>A0ABU4Y9X9</accession>
<evidence type="ECO:0000313" key="2">
    <source>
        <dbReference type="EMBL" id="MDX8483128.1"/>
    </source>
</evidence>
<evidence type="ECO:0000313" key="3">
    <source>
        <dbReference type="Proteomes" id="UP001287059"/>
    </source>
</evidence>
<dbReference type="CDD" id="cd04301">
    <property type="entry name" value="NAT_SF"/>
    <property type="match status" value="1"/>
</dbReference>
<organism evidence="2 3">
    <name type="scientific">Mesorhizobium album</name>
    <dbReference type="NCBI Taxonomy" id="3072314"/>
    <lineage>
        <taxon>Bacteria</taxon>
        <taxon>Pseudomonadati</taxon>
        <taxon>Pseudomonadota</taxon>
        <taxon>Alphaproteobacteria</taxon>
        <taxon>Hyphomicrobiales</taxon>
        <taxon>Phyllobacteriaceae</taxon>
        <taxon>Mesorhizobium</taxon>
    </lineage>
</organism>
<sequence length="192" mass="21487">MPNSSNGSQPQKHNLADIRFTEVTRETRGRFENLFEQPGAPKYCWCMAWRHSSREHIQSNEKKRMMMALIEAGTQVGIVAELDGRAVGWCSVAPRETYRRLSKQQDDSETGVWSIVCFYVPRALGGGGLASALLDAAIDHAFAKGASTIEAYPVDEAAPSYRFMGFRDMFVARGFHEVGTAGARRHVMRLMR</sequence>
<dbReference type="EMBL" id="JAVIIW010000068">
    <property type="protein sequence ID" value="MDX8483128.1"/>
    <property type="molecule type" value="Genomic_DNA"/>
</dbReference>
<dbReference type="Gene3D" id="3.40.630.30">
    <property type="match status" value="1"/>
</dbReference>
<comment type="caution">
    <text evidence="2">The sequence shown here is derived from an EMBL/GenBank/DDBJ whole genome shotgun (WGS) entry which is preliminary data.</text>
</comment>
<feature type="domain" description="N-acetyltransferase" evidence="1">
    <location>
        <begin position="18"/>
        <end position="192"/>
    </location>
</feature>
<evidence type="ECO:0000259" key="1">
    <source>
        <dbReference type="PROSITE" id="PS51186"/>
    </source>
</evidence>
<dbReference type="InterPro" id="IPR016181">
    <property type="entry name" value="Acyl_CoA_acyltransferase"/>
</dbReference>
<gene>
    <name evidence="2" type="ORF">RFN28_32450</name>
</gene>
<dbReference type="SUPFAM" id="SSF55729">
    <property type="entry name" value="Acyl-CoA N-acyltransferases (Nat)"/>
    <property type="match status" value="1"/>
</dbReference>
<dbReference type="Pfam" id="PF00583">
    <property type="entry name" value="Acetyltransf_1"/>
    <property type="match status" value="1"/>
</dbReference>
<dbReference type="PROSITE" id="PS51186">
    <property type="entry name" value="GNAT"/>
    <property type="match status" value="1"/>
</dbReference>
<dbReference type="RefSeq" id="WP_320291236.1">
    <property type="nucleotide sequence ID" value="NZ_JAVIIW010000068.1"/>
</dbReference>
<dbReference type="Proteomes" id="UP001287059">
    <property type="component" value="Unassembled WGS sequence"/>
</dbReference>
<dbReference type="InterPro" id="IPR000182">
    <property type="entry name" value="GNAT_dom"/>
</dbReference>
<reference evidence="2 3" key="1">
    <citation type="submission" date="2023-08" db="EMBL/GenBank/DDBJ databases">
        <title>Implementing the SeqCode for naming new Mesorhizobium species isolated from Vachellia karroo root nodules.</title>
        <authorList>
            <person name="Van Lill M."/>
        </authorList>
    </citation>
    <scope>NUCLEOTIDE SEQUENCE [LARGE SCALE GENOMIC DNA]</scope>
    <source>
        <strain evidence="2 3">VK24D</strain>
    </source>
</reference>
<name>A0ABU4Y9X9_9HYPH</name>